<feature type="signal peptide" evidence="1">
    <location>
        <begin position="1"/>
        <end position="25"/>
    </location>
</feature>
<evidence type="ECO:0000313" key="2">
    <source>
        <dbReference type="EMBL" id="MBB6015389.1"/>
    </source>
</evidence>
<sequence length="288" mass="30345">MKNPASARFLLPLILSAALTTPALAQHGAHSLPAVQIQGQDYQYSGPASVPAGWTTLEFRNTGQEPHHLQLVRLPDGMTQASFLAGLQANEGATLASVEMVGGVGMLLPGQSQQVTVNLSEPGTYLELCLIPDANGVPHLALGMVKTLQVAPAGAVQAQPPQADFQVKLVDYGFELPRGVTVTEGPQVWEIANDGPEGHEMTVFRLAPGKTMEDVNAYLKNPEGAMPLIPLGGAQAMAKGRVSYLHLDLAPGEYVMVCMVPSPGHQGAPHAVLGMLRPFTVAAKTAQR</sequence>
<dbReference type="EMBL" id="JACHEW010000002">
    <property type="protein sequence ID" value="MBB6015389.1"/>
    <property type="molecule type" value="Genomic_DNA"/>
</dbReference>
<dbReference type="InterPro" id="IPR008972">
    <property type="entry name" value="Cupredoxin"/>
</dbReference>
<evidence type="ECO:0000313" key="3">
    <source>
        <dbReference type="EMBL" id="TNM72924.1"/>
    </source>
</evidence>
<evidence type="ECO:0000313" key="5">
    <source>
        <dbReference type="Proteomes" id="UP000629870"/>
    </source>
</evidence>
<reference evidence="2 5" key="2">
    <citation type="submission" date="2020-08" db="EMBL/GenBank/DDBJ databases">
        <title>Genomic Encyclopedia of Type Strains, Phase IV (KMG-IV): sequencing the most valuable type-strain genomes for metagenomic binning, comparative biology and taxonomic classification.</title>
        <authorList>
            <person name="Goeker M."/>
        </authorList>
    </citation>
    <scope>NUCLEOTIDE SEQUENCE [LARGE SCALE GENOMIC DNA]</scope>
    <source>
        <strain evidence="2 5">DSM 12027</strain>
    </source>
</reference>
<reference evidence="3 4" key="1">
    <citation type="submission" date="2019-06" db="EMBL/GenBank/DDBJ databases">
        <title>Genome sequence of Deinococcus radiopugnans ATCC 19172.</title>
        <authorList>
            <person name="Maclea K.S."/>
            <person name="Maynard C.R."/>
        </authorList>
    </citation>
    <scope>NUCLEOTIDE SEQUENCE [LARGE SCALE GENOMIC DNA]</scope>
    <source>
        <strain evidence="3 4">ATCC 19172</strain>
    </source>
</reference>
<dbReference type="OrthoDB" id="162678at2"/>
<dbReference type="Proteomes" id="UP000629870">
    <property type="component" value="Unassembled WGS sequence"/>
</dbReference>
<dbReference type="Proteomes" id="UP000313988">
    <property type="component" value="Unassembled WGS sequence"/>
</dbReference>
<name>A0A5C4YBW9_9DEIO</name>
<keyword evidence="1" id="KW-0732">Signal</keyword>
<dbReference type="EMBL" id="VDMO01000001">
    <property type="protein sequence ID" value="TNM72924.1"/>
    <property type="molecule type" value="Genomic_DNA"/>
</dbReference>
<gene>
    <name evidence="3" type="ORF">FHR04_00385</name>
    <name evidence="2" type="ORF">HNQ04_000618</name>
</gene>
<protein>
    <submittedName>
        <fullName evidence="2">Cupredoxin-like copper-binding protein</fullName>
    </submittedName>
</protein>
<dbReference type="RefSeq" id="WP_139399816.1">
    <property type="nucleotide sequence ID" value="NZ_JACHEW010000002.1"/>
</dbReference>
<dbReference type="Gene3D" id="2.60.40.420">
    <property type="entry name" value="Cupredoxins - blue copper proteins"/>
    <property type="match status" value="1"/>
</dbReference>
<evidence type="ECO:0000256" key="1">
    <source>
        <dbReference type="SAM" id="SignalP"/>
    </source>
</evidence>
<comment type="caution">
    <text evidence="3">The sequence shown here is derived from an EMBL/GenBank/DDBJ whole genome shotgun (WGS) entry which is preliminary data.</text>
</comment>
<evidence type="ECO:0000313" key="4">
    <source>
        <dbReference type="Proteomes" id="UP000313988"/>
    </source>
</evidence>
<dbReference type="AlphaFoldDB" id="A0A5C4YBW9"/>
<organism evidence="3 4">
    <name type="scientific">Deinococcus radiopugnans ATCC 19172</name>
    <dbReference type="NCBI Taxonomy" id="585398"/>
    <lineage>
        <taxon>Bacteria</taxon>
        <taxon>Thermotogati</taxon>
        <taxon>Deinococcota</taxon>
        <taxon>Deinococci</taxon>
        <taxon>Deinococcales</taxon>
        <taxon>Deinococcaceae</taxon>
        <taxon>Deinococcus</taxon>
    </lineage>
</organism>
<accession>A0A5C4YBW9</accession>
<dbReference type="SUPFAM" id="SSF49503">
    <property type="entry name" value="Cupredoxins"/>
    <property type="match status" value="1"/>
</dbReference>
<feature type="chain" id="PRO_5022968370" evidence="1">
    <location>
        <begin position="26"/>
        <end position="288"/>
    </location>
</feature>
<proteinExistence type="predicted"/>
<keyword evidence="5" id="KW-1185">Reference proteome</keyword>